<dbReference type="EMBL" id="JMCB01000008">
    <property type="protein sequence ID" value="KFE67382.1"/>
    <property type="molecule type" value="Genomic_DNA"/>
</dbReference>
<evidence type="ECO:0000313" key="1">
    <source>
        <dbReference type="EMBL" id="KFE67295.1"/>
    </source>
</evidence>
<evidence type="ECO:0000313" key="3">
    <source>
        <dbReference type="Proteomes" id="UP000028725"/>
    </source>
</evidence>
<dbReference type="Proteomes" id="UP000028725">
    <property type="component" value="Unassembled WGS sequence"/>
</dbReference>
<proteinExistence type="predicted"/>
<dbReference type="EMBL" id="JMCB01000008">
    <property type="protein sequence ID" value="KFE67295.1"/>
    <property type="molecule type" value="Genomic_DNA"/>
</dbReference>
<organism evidence="1 3">
    <name type="scientific">Hyalangium minutum</name>
    <dbReference type="NCBI Taxonomy" id="394096"/>
    <lineage>
        <taxon>Bacteria</taxon>
        <taxon>Pseudomonadati</taxon>
        <taxon>Myxococcota</taxon>
        <taxon>Myxococcia</taxon>
        <taxon>Myxococcales</taxon>
        <taxon>Cystobacterineae</taxon>
        <taxon>Archangiaceae</taxon>
        <taxon>Hyalangium</taxon>
    </lineage>
</organism>
<name>A0A085WHY2_9BACT</name>
<reference evidence="1 3" key="1">
    <citation type="submission" date="2014-04" db="EMBL/GenBank/DDBJ databases">
        <title>Genome assembly of Hyalangium minutum DSM 14724.</title>
        <authorList>
            <person name="Sharma G."/>
            <person name="Subramanian S."/>
        </authorList>
    </citation>
    <scope>NUCLEOTIDE SEQUENCE [LARGE SCALE GENOMIC DNA]</scope>
    <source>
        <strain evidence="1 3">DSM 14724</strain>
    </source>
</reference>
<accession>A0A085WHY2</accession>
<sequence length="38" mass="4095">MAASSCSKFADDLWVDMGWNARDGSGVTVHAVKPEEEP</sequence>
<gene>
    <name evidence="1" type="ORF">DB31_8648</name>
    <name evidence="2" type="ORF">DB31_8735</name>
</gene>
<evidence type="ECO:0000313" key="2">
    <source>
        <dbReference type="EMBL" id="KFE67382.1"/>
    </source>
</evidence>
<dbReference type="AlphaFoldDB" id="A0A085WHY2"/>
<protein>
    <submittedName>
        <fullName evidence="1">Uncharacterized protein</fullName>
    </submittedName>
</protein>
<comment type="caution">
    <text evidence="1">The sequence shown here is derived from an EMBL/GenBank/DDBJ whole genome shotgun (WGS) entry which is preliminary data.</text>
</comment>
<keyword evidence="3" id="KW-1185">Reference proteome</keyword>